<protein>
    <recommendedName>
        <fullName evidence="5">TATA element modulatory factor 1 TATA binding domain-containing protein</fullName>
    </recommendedName>
</protein>
<feature type="coiled-coil region" evidence="1">
    <location>
        <begin position="825"/>
        <end position="884"/>
    </location>
</feature>
<keyword evidence="4" id="KW-1185">Reference proteome</keyword>
<feature type="compositionally biased region" description="Basic and acidic residues" evidence="2">
    <location>
        <begin position="46"/>
        <end position="76"/>
    </location>
</feature>
<proteinExistence type="predicted"/>
<feature type="compositionally biased region" description="Basic residues" evidence="2">
    <location>
        <begin position="331"/>
        <end position="342"/>
    </location>
</feature>
<feature type="compositionally biased region" description="Basic and acidic residues" evidence="2">
    <location>
        <begin position="310"/>
        <end position="330"/>
    </location>
</feature>
<feature type="coiled-coil region" evidence="1">
    <location>
        <begin position="668"/>
        <end position="719"/>
    </location>
</feature>
<feature type="compositionally biased region" description="Basic and acidic residues" evidence="2">
    <location>
        <begin position="272"/>
        <end position="285"/>
    </location>
</feature>
<organism evidence="3 4">
    <name type="scientific">Pseudo-nitzschia multistriata</name>
    <dbReference type="NCBI Taxonomy" id="183589"/>
    <lineage>
        <taxon>Eukaryota</taxon>
        <taxon>Sar</taxon>
        <taxon>Stramenopiles</taxon>
        <taxon>Ochrophyta</taxon>
        <taxon>Bacillariophyta</taxon>
        <taxon>Bacillariophyceae</taxon>
        <taxon>Bacillariophycidae</taxon>
        <taxon>Bacillariales</taxon>
        <taxon>Bacillariaceae</taxon>
        <taxon>Pseudo-nitzschia</taxon>
    </lineage>
</organism>
<evidence type="ECO:0000313" key="4">
    <source>
        <dbReference type="Proteomes" id="UP000291116"/>
    </source>
</evidence>
<keyword evidence="1" id="KW-0175">Coiled coil</keyword>
<feature type="compositionally biased region" description="Basic and acidic residues" evidence="2">
    <location>
        <begin position="760"/>
        <end position="774"/>
    </location>
</feature>
<evidence type="ECO:0000256" key="2">
    <source>
        <dbReference type="SAM" id="MobiDB-lite"/>
    </source>
</evidence>
<feature type="region of interest" description="Disordered" evidence="2">
    <location>
        <begin position="103"/>
        <end position="432"/>
    </location>
</feature>
<feature type="coiled-coil region" evidence="1">
    <location>
        <begin position="447"/>
        <end position="640"/>
    </location>
</feature>
<reference evidence="3 4" key="1">
    <citation type="submission" date="2019-01" db="EMBL/GenBank/DDBJ databases">
        <authorList>
            <person name="Ferrante I. M."/>
        </authorList>
    </citation>
    <scope>NUCLEOTIDE SEQUENCE [LARGE SCALE GENOMIC DNA]</scope>
    <source>
        <strain evidence="3 4">B856</strain>
    </source>
</reference>
<evidence type="ECO:0000313" key="3">
    <source>
        <dbReference type="EMBL" id="VEU39784.1"/>
    </source>
</evidence>
<dbReference type="EMBL" id="CAACVS010000236">
    <property type="protein sequence ID" value="VEU39784.1"/>
    <property type="molecule type" value="Genomic_DNA"/>
</dbReference>
<gene>
    <name evidence="3" type="ORF">PSNMU_V1.4_AUG-EV-PASAV3_0066610</name>
</gene>
<feature type="region of interest" description="Disordered" evidence="2">
    <location>
        <begin position="760"/>
        <end position="825"/>
    </location>
</feature>
<sequence length="887" mass="100395">MKGKLKKFFSGRNLSSEISGSFDGDAAAHDSLLGSNKEEDDWDAWSIDKKNDDASDPGRGRLDRRAGTRRSHSERPSRRKRSKSEVSKRLKRLEGDFMTALNSSKKKFSSKSVGGVFKGKSSDVRSRIDSLALERSTSDSAFDTSNIDRSKSESNFGPKSTKKLRGGRRKSMLDEPTTNNVSTRTRTRSLSRGRRSLKADDREGSSSQRSFSKARRSGSKKPSSKRSISKPRKSKSTQDFPELIQRDSSEGQNSVSTMTKESKQKKKKKKDKNMDKDKDERKQAGDDFSVPSKVEMNGDCESQGSITMHDSIKLEEPTRSKKGKDKEKKEKKEKKKKKRSKSKSSFPDLPPDDFGDGLEGLAEEFRRSKQAYSKTGSEGMPSGELPHGEDSNYTKVNSMFESAWTGMESGNANGDSRNPFEDEKKHNTEDDILRQAVDFEVKQADTTNEKNEEILRLQQELSAALQKQLKMSEEHIEERNEFMQVSRDLDRLKVELAESQAERGEVMEELKQRDEVIENDRNRIADLEQAIDDQLGKEEELVKNLHHSEEEIEHLLEEIQKFEKKLDNGETDGGGASFVELRNTKKELTDREEEVVALTAKIGLLENELKESLTVPQLQIEELDQENKALQGRLKGERLEYTSKLSAKDDIISNLRSELNTFTSTPDAQDLQSARQKLTEAREDATQVREDLARTRKYVEEIQGDREDLVEKYNLLKDKSVFMEKTVKDLSEKSDNLAKKLLVWTEKTYDWKKKAEAAERKLQEQKASKDKGGSETKSANAPGDPQTMFLQAAMEKGKPEKKSGSWGIFKNGSGDQDSSPEEGELRALRDKNLEFEAKIAQLNSDLVKMQTAHKNELYSTKKKIAQLEGENDALVLQNATLSQLSQR</sequence>
<dbReference type="OrthoDB" id="47832at2759"/>
<accession>A0A448ZCS0</accession>
<feature type="compositionally biased region" description="Low complexity" evidence="2">
    <location>
        <begin position="110"/>
        <end position="119"/>
    </location>
</feature>
<feature type="compositionally biased region" description="Basic residues" evidence="2">
    <location>
        <begin position="160"/>
        <end position="170"/>
    </location>
</feature>
<feature type="compositionally biased region" description="Basic residues" evidence="2">
    <location>
        <begin position="212"/>
        <end position="235"/>
    </location>
</feature>
<evidence type="ECO:0008006" key="5">
    <source>
        <dbReference type="Google" id="ProtNLM"/>
    </source>
</evidence>
<feature type="region of interest" description="Disordered" evidence="2">
    <location>
        <begin position="38"/>
        <end position="91"/>
    </location>
</feature>
<feature type="compositionally biased region" description="Polar residues" evidence="2">
    <location>
        <begin position="250"/>
        <end position="259"/>
    </location>
</feature>
<feature type="compositionally biased region" description="Basic residues" evidence="2">
    <location>
        <begin position="185"/>
        <end position="196"/>
    </location>
</feature>
<evidence type="ECO:0000256" key="1">
    <source>
        <dbReference type="SAM" id="Coils"/>
    </source>
</evidence>
<feature type="compositionally biased region" description="Basic and acidic residues" evidence="2">
    <location>
        <begin position="418"/>
        <end position="432"/>
    </location>
</feature>
<name>A0A448ZCS0_9STRA</name>
<dbReference type="Proteomes" id="UP000291116">
    <property type="component" value="Unassembled WGS sequence"/>
</dbReference>
<dbReference type="AlphaFoldDB" id="A0A448ZCS0"/>